<dbReference type="PANTHER" id="PTHR30411:SF1">
    <property type="entry name" value="CYTOPLASMIC PROTEIN"/>
    <property type="match status" value="1"/>
</dbReference>
<accession>A0A6L5Z1H3</accession>
<reference evidence="2 3" key="1">
    <citation type="submission" date="2019-10" db="EMBL/GenBank/DDBJ databases">
        <title>Cognatihalovulum marinum gen. nov. sp. nov., a new member of the family Rhodobacteraceae isolated from deep seawater of the Northwest Indian Ocean.</title>
        <authorList>
            <person name="Ruan C."/>
            <person name="Wang J."/>
            <person name="Zheng X."/>
            <person name="Song L."/>
            <person name="Zhu Y."/>
            <person name="Huang Y."/>
            <person name="Lu Z."/>
            <person name="Du W."/>
            <person name="Huang L."/>
            <person name="Dai X."/>
        </authorList>
    </citation>
    <scope>NUCLEOTIDE SEQUENCE [LARGE SCALE GENOMIC DNA]</scope>
    <source>
        <strain evidence="2 3">2CG4</strain>
    </source>
</reference>
<proteinExistence type="predicted"/>
<dbReference type="Gene3D" id="3.90.960.10">
    <property type="entry name" value="YbaK/aminoacyl-tRNA synthetase-associated domain"/>
    <property type="match status" value="1"/>
</dbReference>
<dbReference type="SUPFAM" id="SSF55826">
    <property type="entry name" value="YbaK/ProRS associated domain"/>
    <property type="match status" value="1"/>
</dbReference>
<dbReference type="AlphaFoldDB" id="A0A6L5Z1H3"/>
<dbReference type="InterPro" id="IPR036754">
    <property type="entry name" value="YbaK/aa-tRNA-synt-asso_dom_sf"/>
</dbReference>
<keyword evidence="3" id="KW-1185">Reference proteome</keyword>
<name>A0A6L5Z1H3_9RHOB</name>
<comment type="caution">
    <text evidence="2">The sequence shown here is derived from an EMBL/GenBank/DDBJ whole genome shotgun (WGS) entry which is preliminary data.</text>
</comment>
<evidence type="ECO:0000313" key="3">
    <source>
        <dbReference type="Proteomes" id="UP000474957"/>
    </source>
</evidence>
<organism evidence="2 3">
    <name type="scientific">Halovulum marinum</name>
    <dbReference type="NCBI Taxonomy" id="2662447"/>
    <lineage>
        <taxon>Bacteria</taxon>
        <taxon>Pseudomonadati</taxon>
        <taxon>Pseudomonadota</taxon>
        <taxon>Alphaproteobacteria</taxon>
        <taxon>Rhodobacterales</taxon>
        <taxon>Paracoccaceae</taxon>
        <taxon>Halovulum</taxon>
    </lineage>
</organism>
<protein>
    <submittedName>
        <fullName evidence="2">YbaK/EbsC family protein</fullName>
    </submittedName>
</protein>
<dbReference type="EMBL" id="WIND01000006">
    <property type="protein sequence ID" value="MSU89922.1"/>
    <property type="molecule type" value="Genomic_DNA"/>
</dbReference>
<evidence type="ECO:0000259" key="1">
    <source>
        <dbReference type="Pfam" id="PF04073"/>
    </source>
</evidence>
<dbReference type="InterPro" id="IPR007214">
    <property type="entry name" value="YbaK/aa-tRNA-synth-assoc-dom"/>
</dbReference>
<dbReference type="RefSeq" id="WP_154446410.1">
    <property type="nucleotide sequence ID" value="NZ_WIND01000006.1"/>
</dbReference>
<feature type="domain" description="YbaK/aminoacyl-tRNA synthetase-associated" evidence="1">
    <location>
        <begin position="27"/>
        <end position="145"/>
    </location>
</feature>
<dbReference type="PANTHER" id="PTHR30411">
    <property type="entry name" value="CYTOPLASMIC PROTEIN"/>
    <property type="match status" value="1"/>
</dbReference>
<dbReference type="GO" id="GO:0002161">
    <property type="term" value="F:aminoacyl-tRNA deacylase activity"/>
    <property type="evidence" value="ECO:0007669"/>
    <property type="project" value="InterPro"/>
</dbReference>
<sequence>MSKSLNRVLADAEARGLTLAPVRLEAGTLTAQAAADAVGTSADQIVKSIVLRSPDSGEHVLFLTAGGNYVCIDKAARVAGMALEKADAASIRAVTGFAIGGVSPFGHATPLRTWLDPKVMTYATVWAAAGTPHHVFEIAPPVLKRATGAAEADFTR</sequence>
<gene>
    <name evidence="2" type="ORF">GE300_09910</name>
</gene>
<dbReference type="CDD" id="cd04333">
    <property type="entry name" value="ProX_deacylase"/>
    <property type="match status" value="1"/>
</dbReference>
<dbReference type="Pfam" id="PF04073">
    <property type="entry name" value="tRNA_edit"/>
    <property type="match status" value="1"/>
</dbReference>
<evidence type="ECO:0000313" key="2">
    <source>
        <dbReference type="EMBL" id="MSU89922.1"/>
    </source>
</evidence>
<dbReference type="Proteomes" id="UP000474957">
    <property type="component" value="Unassembled WGS sequence"/>
</dbReference>